<proteinExistence type="predicted"/>
<sequence>MSNISSPKRDGNQPRNEAEALFETRRRLGVVFNASVEVVVKWFQELEEAGRGRPEKVRAVKGLSPQASPYTWIRGGSCVTACRSFGAQSYNAEGRDMTMEPAFSSYSPHWVDEQEFVDVVTRTVEDHESWLKWFKEGDKNTKFFRAIASMRNRRNEISQIRMSNQIASDPKTITSIIEGHFKEIYNVVLIISVKHFEVDMRRMGIESANALEVPFSVEELMEANDKRKIQLCEEETNSNLQQGDDKAIDFRDDIWASNALLKSRIPKYMVKLQRKKLRCLNSKVKLTENVYGVFSLEDNCLSERVRKGVVDGVFKPFMIGKRWRINERCSC</sequence>
<dbReference type="Proteomes" id="UP000436088">
    <property type="component" value="Unassembled WGS sequence"/>
</dbReference>
<evidence type="ECO:0000313" key="2">
    <source>
        <dbReference type="Proteomes" id="UP000436088"/>
    </source>
</evidence>
<accession>A0A6A2Y533</accession>
<name>A0A6A2Y533_HIBSY</name>
<organism evidence="1 2">
    <name type="scientific">Hibiscus syriacus</name>
    <name type="common">Rose of Sharon</name>
    <dbReference type="NCBI Taxonomy" id="106335"/>
    <lineage>
        <taxon>Eukaryota</taxon>
        <taxon>Viridiplantae</taxon>
        <taxon>Streptophyta</taxon>
        <taxon>Embryophyta</taxon>
        <taxon>Tracheophyta</taxon>
        <taxon>Spermatophyta</taxon>
        <taxon>Magnoliopsida</taxon>
        <taxon>eudicotyledons</taxon>
        <taxon>Gunneridae</taxon>
        <taxon>Pentapetalae</taxon>
        <taxon>rosids</taxon>
        <taxon>malvids</taxon>
        <taxon>Malvales</taxon>
        <taxon>Malvaceae</taxon>
        <taxon>Malvoideae</taxon>
        <taxon>Hibiscus</taxon>
    </lineage>
</organism>
<dbReference type="EMBL" id="VEPZ02001568">
    <property type="protein sequence ID" value="KAE8667669.1"/>
    <property type="molecule type" value="Genomic_DNA"/>
</dbReference>
<protein>
    <submittedName>
        <fullName evidence="1">Uncharacterized protein</fullName>
    </submittedName>
</protein>
<dbReference type="AlphaFoldDB" id="A0A6A2Y533"/>
<gene>
    <name evidence="1" type="ORF">F3Y22_tig00112383pilonHSYRG00270</name>
</gene>
<evidence type="ECO:0000313" key="1">
    <source>
        <dbReference type="EMBL" id="KAE8667669.1"/>
    </source>
</evidence>
<reference evidence="1" key="1">
    <citation type="submission" date="2019-09" db="EMBL/GenBank/DDBJ databases">
        <title>Draft genome information of white flower Hibiscus syriacus.</title>
        <authorList>
            <person name="Kim Y.-M."/>
        </authorList>
    </citation>
    <scope>NUCLEOTIDE SEQUENCE [LARGE SCALE GENOMIC DNA]</scope>
    <source>
        <strain evidence="1">YM2019G1</strain>
    </source>
</reference>
<comment type="caution">
    <text evidence="1">The sequence shown here is derived from an EMBL/GenBank/DDBJ whole genome shotgun (WGS) entry which is preliminary data.</text>
</comment>
<keyword evidence="2" id="KW-1185">Reference proteome</keyword>